<sequence length="193" mass="21612">MKNTSYRSQFSAPASTSAVPASAALPASAPPLYLYLIALNRDKFQSVVVMSRHTTPYGGEGLSTDYPKNLNSRRIHQSLIPPYNGSQPTRYSLWWGRAINGRPNKIKLAVDTSKLDPSTQWISSDPPRHDNKTHTRGCLPKPNPIWRVFPTLIGFGYGFGFSPISKHRYGTRNRDICIHPEPIPKLVLNVENQ</sequence>
<reference evidence="1 3" key="2">
    <citation type="journal article" date="2014" name="BMC Genomics">
        <title>An improved genome release (version Mt4.0) for the model legume Medicago truncatula.</title>
        <authorList>
            <person name="Tang H."/>
            <person name="Krishnakumar V."/>
            <person name="Bidwell S."/>
            <person name="Rosen B."/>
            <person name="Chan A."/>
            <person name="Zhou S."/>
            <person name="Gentzbittel L."/>
            <person name="Childs K.L."/>
            <person name="Yandell M."/>
            <person name="Gundlach H."/>
            <person name="Mayer K.F."/>
            <person name="Schwartz D.C."/>
            <person name="Town C.D."/>
        </authorList>
    </citation>
    <scope>GENOME REANNOTATION</scope>
    <source>
        <strain evidence="2 3">cv. Jemalong A17</strain>
    </source>
</reference>
<evidence type="ECO:0000313" key="2">
    <source>
        <dbReference type="EnsemblPlants" id="AET02357"/>
    </source>
</evidence>
<proteinExistence type="predicted"/>
<dbReference type="PaxDb" id="3880-AET02357"/>
<accession>G7LGR7</accession>
<reference evidence="1 3" key="1">
    <citation type="journal article" date="2011" name="Nature">
        <title>The Medicago genome provides insight into the evolution of rhizobial symbioses.</title>
        <authorList>
            <person name="Young N.D."/>
            <person name="Debelle F."/>
            <person name="Oldroyd G.E."/>
            <person name="Geurts R."/>
            <person name="Cannon S.B."/>
            <person name="Udvardi M.K."/>
            <person name="Benedito V.A."/>
            <person name="Mayer K.F."/>
            <person name="Gouzy J."/>
            <person name="Schoof H."/>
            <person name="Van de Peer Y."/>
            <person name="Proost S."/>
            <person name="Cook D.R."/>
            <person name="Meyers B.C."/>
            <person name="Spannagl M."/>
            <person name="Cheung F."/>
            <person name="De Mita S."/>
            <person name="Krishnakumar V."/>
            <person name="Gundlach H."/>
            <person name="Zhou S."/>
            <person name="Mudge J."/>
            <person name="Bharti A.K."/>
            <person name="Murray J.D."/>
            <person name="Naoumkina M.A."/>
            <person name="Rosen B."/>
            <person name="Silverstein K.A."/>
            <person name="Tang H."/>
            <person name="Rombauts S."/>
            <person name="Zhao P.X."/>
            <person name="Zhou P."/>
            <person name="Barbe V."/>
            <person name="Bardou P."/>
            <person name="Bechner M."/>
            <person name="Bellec A."/>
            <person name="Berger A."/>
            <person name="Berges H."/>
            <person name="Bidwell S."/>
            <person name="Bisseling T."/>
            <person name="Choisne N."/>
            <person name="Couloux A."/>
            <person name="Denny R."/>
            <person name="Deshpande S."/>
            <person name="Dai X."/>
            <person name="Doyle J.J."/>
            <person name="Dudez A.M."/>
            <person name="Farmer A.D."/>
            <person name="Fouteau S."/>
            <person name="Franken C."/>
            <person name="Gibelin C."/>
            <person name="Gish J."/>
            <person name="Goldstein S."/>
            <person name="Gonzalez A.J."/>
            <person name="Green P.J."/>
            <person name="Hallab A."/>
            <person name="Hartog M."/>
            <person name="Hua A."/>
            <person name="Humphray S.J."/>
            <person name="Jeong D.H."/>
            <person name="Jing Y."/>
            <person name="Jocker A."/>
            <person name="Kenton S.M."/>
            <person name="Kim D.J."/>
            <person name="Klee K."/>
            <person name="Lai H."/>
            <person name="Lang C."/>
            <person name="Lin S."/>
            <person name="Macmil S.L."/>
            <person name="Magdelenat G."/>
            <person name="Matthews L."/>
            <person name="McCorrison J."/>
            <person name="Monaghan E.L."/>
            <person name="Mun J.H."/>
            <person name="Najar F.Z."/>
            <person name="Nicholson C."/>
            <person name="Noirot C."/>
            <person name="O'Bleness M."/>
            <person name="Paule C.R."/>
            <person name="Poulain J."/>
            <person name="Prion F."/>
            <person name="Qin B."/>
            <person name="Qu C."/>
            <person name="Retzel E.F."/>
            <person name="Riddle C."/>
            <person name="Sallet E."/>
            <person name="Samain S."/>
            <person name="Samson N."/>
            <person name="Sanders I."/>
            <person name="Saurat O."/>
            <person name="Scarpelli C."/>
            <person name="Schiex T."/>
            <person name="Segurens B."/>
            <person name="Severin A.J."/>
            <person name="Sherrier D.J."/>
            <person name="Shi R."/>
            <person name="Sims S."/>
            <person name="Singer S.R."/>
            <person name="Sinharoy S."/>
            <person name="Sterck L."/>
            <person name="Viollet A."/>
            <person name="Wang B.B."/>
            <person name="Wang K."/>
            <person name="Wang M."/>
            <person name="Wang X."/>
            <person name="Warfsmann J."/>
            <person name="Weissenbach J."/>
            <person name="White D.D."/>
            <person name="White J.D."/>
            <person name="Wiley G.B."/>
            <person name="Wincker P."/>
            <person name="Xing Y."/>
            <person name="Yang L."/>
            <person name="Yao Z."/>
            <person name="Ying F."/>
            <person name="Zhai J."/>
            <person name="Zhou L."/>
            <person name="Zuber A."/>
            <person name="Denarie J."/>
            <person name="Dixon R.A."/>
            <person name="May G.D."/>
            <person name="Schwartz D.C."/>
            <person name="Rogers J."/>
            <person name="Quetier F."/>
            <person name="Town C.D."/>
            <person name="Roe B.A."/>
        </authorList>
    </citation>
    <scope>NUCLEOTIDE SEQUENCE [LARGE SCALE GENOMIC DNA]</scope>
    <source>
        <strain evidence="1">A17</strain>
        <strain evidence="2 3">cv. Jemalong A17</strain>
    </source>
</reference>
<dbReference type="EMBL" id="CM001224">
    <property type="protein sequence ID" value="AET02357.1"/>
    <property type="molecule type" value="Genomic_DNA"/>
</dbReference>
<evidence type="ECO:0000313" key="1">
    <source>
        <dbReference type="EMBL" id="AET02357.1"/>
    </source>
</evidence>
<dbReference type="HOGENOM" id="CLU_1410740_0_0_1"/>
<organism evidence="1 3">
    <name type="scientific">Medicago truncatula</name>
    <name type="common">Barrel medic</name>
    <name type="synonym">Medicago tribuloides</name>
    <dbReference type="NCBI Taxonomy" id="3880"/>
    <lineage>
        <taxon>Eukaryota</taxon>
        <taxon>Viridiplantae</taxon>
        <taxon>Streptophyta</taxon>
        <taxon>Embryophyta</taxon>
        <taxon>Tracheophyta</taxon>
        <taxon>Spermatophyta</taxon>
        <taxon>Magnoliopsida</taxon>
        <taxon>eudicotyledons</taxon>
        <taxon>Gunneridae</taxon>
        <taxon>Pentapetalae</taxon>
        <taxon>rosids</taxon>
        <taxon>fabids</taxon>
        <taxon>Fabales</taxon>
        <taxon>Fabaceae</taxon>
        <taxon>Papilionoideae</taxon>
        <taxon>50 kb inversion clade</taxon>
        <taxon>NPAAA clade</taxon>
        <taxon>Hologalegina</taxon>
        <taxon>IRL clade</taxon>
        <taxon>Trifolieae</taxon>
        <taxon>Medicago</taxon>
    </lineage>
</organism>
<keyword evidence="3" id="KW-1185">Reference proteome</keyword>
<dbReference type="Proteomes" id="UP000002051">
    <property type="component" value="Chromosome 8"/>
</dbReference>
<protein>
    <submittedName>
        <fullName evidence="1 2">Uncharacterized protein</fullName>
    </submittedName>
</protein>
<dbReference type="EnsemblPlants" id="AET02357">
    <property type="protein sequence ID" value="AET02357"/>
    <property type="gene ID" value="MTR_8g039520"/>
</dbReference>
<gene>
    <name evidence="1" type="ordered locus">MTR_8g039520</name>
</gene>
<reference evidence="2" key="3">
    <citation type="submission" date="2015-04" db="UniProtKB">
        <authorList>
            <consortium name="EnsemblPlants"/>
        </authorList>
    </citation>
    <scope>IDENTIFICATION</scope>
    <source>
        <strain evidence="2">cv. Jemalong A17</strain>
    </source>
</reference>
<dbReference type="AlphaFoldDB" id="G7LGR7"/>
<evidence type="ECO:0000313" key="3">
    <source>
        <dbReference type="Proteomes" id="UP000002051"/>
    </source>
</evidence>
<name>G7LGR7_MEDTR</name>